<proteinExistence type="predicted"/>
<dbReference type="InterPro" id="IPR016193">
    <property type="entry name" value="Cytidine_deaminase-like"/>
</dbReference>
<organism evidence="1 2">
    <name type="scientific">Xanthomonas axonopodis pv. vasculorum</name>
    <dbReference type="NCBI Taxonomy" id="325777"/>
    <lineage>
        <taxon>Bacteria</taxon>
        <taxon>Pseudomonadati</taxon>
        <taxon>Pseudomonadota</taxon>
        <taxon>Gammaproteobacteria</taxon>
        <taxon>Lysobacterales</taxon>
        <taxon>Lysobacteraceae</taxon>
        <taxon>Xanthomonas</taxon>
    </lineage>
</organism>
<gene>
    <name evidence="1" type="ORF">GW15_0209355</name>
</gene>
<dbReference type="GO" id="GO:0008270">
    <property type="term" value="F:zinc ion binding"/>
    <property type="evidence" value="ECO:0007669"/>
    <property type="project" value="InterPro"/>
</dbReference>
<name>A0A098PZB8_9XANT</name>
<dbReference type="Gene3D" id="3.40.140.10">
    <property type="entry name" value="Cytidine Deaminase, domain 2"/>
    <property type="match status" value="1"/>
</dbReference>
<dbReference type="GeneID" id="58003100"/>
<dbReference type="Proteomes" id="UP000028012">
    <property type="component" value="Unassembled WGS sequence"/>
</dbReference>
<dbReference type="AlphaFoldDB" id="A0A098PZB8"/>
<dbReference type="STRING" id="325777.GW15_0209355"/>
<reference evidence="1 2" key="1">
    <citation type="submission" date="2014-09" db="EMBL/GenBank/DDBJ databases">
        <title>A draft genome sequence for Xanthomonas axonopodis pv. vasculorum NCPPB 900.</title>
        <authorList>
            <person name="Harrison J."/>
            <person name="Studholme D.J."/>
        </authorList>
    </citation>
    <scope>NUCLEOTIDE SEQUENCE [LARGE SCALE GENOMIC DNA]</scope>
    <source>
        <strain evidence="1 2">NCPPB 900</strain>
    </source>
</reference>
<dbReference type="EMBL" id="JPHD02000068">
    <property type="protein sequence ID" value="KGE52355.1"/>
    <property type="molecule type" value="Genomic_DNA"/>
</dbReference>
<dbReference type="HOGENOM" id="CLU_144232_0_0_6"/>
<dbReference type="eggNOG" id="ENOG5033FF0">
    <property type="taxonomic scope" value="Bacteria"/>
</dbReference>
<dbReference type="RefSeq" id="WP_042822448.1">
    <property type="nucleotide sequence ID" value="NZ_CP053649.1"/>
</dbReference>
<protein>
    <submittedName>
        <fullName evidence="1">Uncharacterized protein</fullName>
    </submittedName>
</protein>
<evidence type="ECO:0000313" key="1">
    <source>
        <dbReference type="EMBL" id="KGE52355.1"/>
    </source>
</evidence>
<sequence length="149" mass="16653">MKLTKVDYDINSPHGAVQACLRKKREVVRSVAKGGVTGIGKKSCCSFVSYLKSDGTVDNVFGNSRIRIPYKLDGLEVVNACAHGELTALWNVMEDEDNIPTIISIYIEMSPCKNCKSALNNLLPDGQEILYSFDYPDEVEKWRKAVRHL</sequence>
<dbReference type="GO" id="GO:0016787">
    <property type="term" value="F:hydrolase activity"/>
    <property type="evidence" value="ECO:0007669"/>
    <property type="project" value="InterPro"/>
</dbReference>
<dbReference type="PROSITE" id="PS51257">
    <property type="entry name" value="PROKAR_LIPOPROTEIN"/>
    <property type="match status" value="1"/>
</dbReference>
<dbReference type="InterPro" id="IPR016192">
    <property type="entry name" value="APOBEC/CMP_deaminase_Zn-bd"/>
</dbReference>
<comment type="caution">
    <text evidence="1">The sequence shown here is derived from an EMBL/GenBank/DDBJ whole genome shotgun (WGS) entry which is preliminary data.</text>
</comment>
<accession>A0A098PZB8</accession>
<dbReference type="PROSITE" id="PS00903">
    <property type="entry name" value="CYT_DCMP_DEAMINASES_1"/>
    <property type="match status" value="1"/>
</dbReference>
<dbReference type="SUPFAM" id="SSF53927">
    <property type="entry name" value="Cytidine deaminase-like"/>
    <property type="match status" value="1"/>
</dbReference>
<evidence type="ECO:0000313" key="2">
    <source>
        <dbReference type="Proteomes" id="UP000028012"/>
    </source>
</evidence>